<dbReference type="InterPro" id="IPR050231">
    <property type="entry name" value="Iron_ascorbate_oxido_reductase"/>
</dbReference>
<dbReference type="InterPro" id="IPR026992">
    <property type="entry name" value="DIOX_N"/>
</dbReference>
<keyword evidence="2" id="KW-0479">Metal-binding</keyword>
<organism evidence="4 5">
    <name type="scientific">Hirsutella minnesotensis 3608</name>
    <dbReference type="NCBI Taxonomy" id="1043627"/>
    <lineage>
        <taxon>Eukaryota</taxon>
        <taxon>Fungi</taxon>
        <taxon>Dikarya</taxon>
        <taxon>Ascomycota</taxon>
        <taxon>Pezizomycotina</taxon>
        <taxon>Sordariomycetes</taxon>
        <taxon>Hypocreomycetidae</taxon>
        <taxon>Hypocreales</taxon>
        <taxon>Ophiocordycipitaceae</taxon>
        <taxon>Hirsutella</taxon>
    </lineage>
</organism>
<feature type="domain" description="Fe2OG dioxygenase" evidence="3">
    <location>
        <begin position="174"/>
        <end position="296"/>
    </location>
</feature>
<keyword evidence="5" id="KW-1185">Reference proteome</keyword>
<dbReference type="PROSITE" id="PS51471">
    <property type="entry name" value="FE2OG_OXY"/>
    <property type="match status" value="1"/>
</dbReference>
<keyword evidence="2" id="KW-0408">Iron</keyword>
<gene>
    <name evidence="4" type="ORF">HIM_09718</name>
</gene>
<dbReference type="EMBL" id="KQ030601">
    <property type="protein sequence ID" value="KJZ70892.1"/>
    <property type="molecule type" value="Genomic_DNA"/>
</dbReference>
<comment type="similarity">
    <text evidence="1 2">Belongs to the iron/ascorbate-dependent oxidoreductase family.</text>
</comment>
<evidence type="ECO:0000256" key="2">
    <source>
        <dbReference type="RuleBase" id="RU003682"/>
    </source>
</evidence>
<dbReference type="Pfam" id="PF14226">
    <property type="entry name" value="DIOX_N"/>
    <property type="match status" value="1"/>
</dbReference>
<dbReference type="SUPFAM" id="SSF51197">
    <property type="entry name" value="Clavaminate synthase-like"/>
    <property type="match status" value="1"/>
</dbReference>
<dbReference type="Proteomes" id="UP000054481">
    <property type="component" value="Unassembled WGS sequence"/>
</dbReference>
<proteinExistence type="inferred from homology"/>
<accession>A0A0F7ZXK7</accession>
<dbReference type="Pfam" id="PF03171">
    <property type="entry name" value="2OG-FeII_Oxy"/>
    <property type="match status" value="1"/>
</dbReference>
<dbReference type="InterPro" id="IPR044861">
    <property type="entry name" value="IPNS-like_FE2OG_OXY"/>
</dbReference>
<dbReference type="InterPro" id="IPR005123">
    <property type="entry name" value="Oxoglu/Fe-dep_dioxygenase_dom"/>
</dbReference>
<name>A0A0F7ZXK7_9HYPO</name>
<dbReference type="GO" id="GO:0016491">
    <property type="term" value="F:oxidoreductase activity"/>
    <property type="evidence" value="ECO:0007669"/>
    <property type="project" value="UniProtKB-KW"/>
</dbReference>
<dbReference type="PANTHER" id="PTHR47990">
    <property type="entry name" value="2-OXOGLUTARATE (2OG) AND FE(II)-DEPENDENT OXYGENASE SUPERFAMILY PROTEIN-RELATED"/>
    <property type="match status" value="1"/>
</dbReference>
<dbReference type="GO" id="GO:0044283">
    <property type="term" value="P:small molecule biosynthetic process"/>
    <property type="evidence" value="ECO:0007669"/>
    <property type="project" value="UniProtKB-ARBA"/>
</dbReference>
<dbReference type="AlphaFoldDB" id="A0A0F7ZXK7"/>
<evidence type="ECO:0000313" key="5">
    <source>
        <dbReference type="Proteomes" id="UP000054481"/>
    </source>
</evidence>
<keyword evidence="2" id="KW-0560">Oxidoreductase</keyword>
<evidence type="ECO:0000256" key="1">
    <source>
        <dbReference type="ARBA" id="ARBA00008056"/>
    </source>
</evidence>
<protein>
    <recommendedName>
        <fullName evidence="3">Fe2OG dioxygenase domain-containing protein</fullName>
    </recommendedName>
</protein>
<dbReference type="GO" id="GO:0046872">
    <property type="term" value="F:metal ion binding"/>
    <property type="evidence" value="ECO:0007669"/>
    <property type="project" value="UniProtKB-KW"/>
</dbReference>
<sequence>MGVPLLDVSQLQAGPEARKLYLQDLVQSFRDYGFVRLTKHDVPAKRVQRIFDLSTQMFNLNLESKLEFANIADGSPQRGYSAVGVEKTASLHGNLIGRRVDEKLTDAREHFDCGSPLDKSFANRWPENLKGFQQELESFYFELEQITAGILSSLEEAMNCPPGTLNNMITKENNASELRLNHYPPVQAGNLRNGNVARIWPHFDLGVITLLFTSSVGGLEVEDRNAPGPQTFIPVEPETEAELIVNISETLQRWTDDHLPAGLHRVTIPKDLDEEIRNNADVEIPGRYSIAYLCKADREADVGTLPVFQTGKAPRYKAMTASEYHRSRLLTAY</sequence>
<evidence type="ECO:0000313" key="4">
    <source>
        <dbReference type="EMBL" id="KJZ70892.1"/>
    </source>
</evidence>
<dbReference type="OrthoDB" id="288590at2759"/>
<dbReference type="InterPro" id="IPR027443">
    <property type="entry name" value="IPNS-like_sf"/>
</dbReference>
<dbReference type="Gene3D" id="2.60.120.330">
    <property type="entry name" value="B-lactam Antibiotic, Isopenicillin N Synthase, Chain"/>
    <property type="match status" value="1"/>
</dbReference>
<evidence type="ECO:0000259" key="3">
    <source>
        <dbReference type="PROSITE" id="PS51471"/>
    </source>
</evidence>
<reference evidence="4 5" key="1">
    <citation type="journal article" date="2014" name="Genome Biol. Evol.">
        <title>Comparative genomics and transcriptomics analyses reveal divergent lifestyle features of nematode endoparasitic fungus Hirsutella minnesotensis.</title>
        <authorList>
            <person name="Lai Y."/>
            <person name="Liu K."/>
            <person name="Zhang X."/>
            <person name="Zhang X."/>
            <person name="Li K."/>
            <person name="Wang N."/>
            <person name="Shu C."/>
            <person name="Wu Y."/>
            <person name="Wang C."/>
            <person name="Bushley K.E."/>
            <person name="Xiang M."/>
            <person name="Liu X."/>
        </authorList>
    </citation>
    <scope>NUCLEOTIDE SEQUENCE [LARGE SCALE GENOMIC DNA]</scope>
    <source>
        <strain evidence="4 5">3608</strain>
    </source>
</reference>